<name>A0AAD9ST68_PHOAM</name>
<organism evidence="1 2">
    <name type="scientific">Phomopsis amygdali</name>
    <name type="common">Fusicoccum amygdali</name>
    <dbReference type="NCBI Taxonomy" id="1214568"/>
    <lineage>
        <taxon>Eukaryota</taxon>
        <taxon>Fungi</taxon>
        <taxon>Dikarya</taxon>
        <taxon>Ascomycota</taxon>
        <taxon>Pezizomycotina</taxon>
        <taxon>Sordariomycetes</taxon>
        <taxon>Sordariomycetidae</taxon>
        <taxon>Diaporthales</taxon>
        <taxon>Diaporthaceae</taxon>
        <taxon>Diaporthe</taxon>
    </lineage>
</organism>
<reference evidence="1" key="1">
    <citation type="submission" date="2023-06" db="EMBL/GenBank/DDBJ databases">
        <authorList>
            <person name="Noh H."/>
        </authorList>
    </citation>
    <scope>NUCLEOTIDE SEQUENCE</scope>
    <source>
        <strain evidence="1">DUCC20226</strain>
    </source>
</reference>
<proteinExistence type="predicted"/>
<comment type="caution">
    <text evidence="1">The sequence shown here is derived from an EMBL/GenBank/DDBJ whole genome shotgun (WGS) entry which is preliminary data.</text>
</comment>
<keyword evidence="2" id="KW-1185">Reference proteome</keyword>
<evidence type="ECO:0000313" key="2">
    <source>
        <dbReference type="Proteomes" id="UP001265746"/>
    </source>
</evidence>
<dbReference type="EMBL" id="JAUJFL010000001">
    <property type="protein sequence ID" value="KAK2615940.1"/>
    <property type="molecule type" value="Genomic_DNA"/>
</dbReference>
<protein>
    <submittedName>
        <fullName evidence="1">Uncharacterized protein</fullName>
    </submittedName>
</protein>
<dbReference type="Proteomes" id="UP001265746">
    <property type="component" value="Unassembled WGS sequence"/>
</dbReference>
<gene>
    <name evidence="1" type="ORF">N8I77_002661</name>
</gene>
<evidence type="ECO:0000313" key="1">
    <source>
        <dbReference type="EMBL" id="KAK2615940.1"/>
    </source>
</evidence>
<accession>A0AAD9ST68</accession>
<dbReference type="AlphaFoldDB" id="A0AAD9ST68"/>
<sequence>MALEAIGFGLTVAGFAKALPEILKCAQDILASKQNSYELKKQKRKFDRYVSKVETELKRLLRNKPRRVPKDLLRASLMLVKYCKGCIFKADNFYKRFEADPWTFRFMTHVARVFGKDRIRLLRIRLGEGEDWLRIALATVAL</sequence>